<dbReference type="SUPFAM" id="SSF53098">
    <property type="entry name" value="Ribonuclease H-like"/>
    <property type="match status" value="1"/>
</dbReference>
<dbReference type="Proteomes" id="UP000789901">
    <property type="component" value="Unassembled WGS sequence"/>
</dbReference>
<dbReference type="Gene3D" id="3.30.420.10">
    <property type="entry name" value="Ribonuclease H-like superfamily/Ribonuclease H"/>
    <property type="match status" value="1"/>
</dbReference>
<name>A0ABN7VJF2_GIGMA</name>
<reference evidence="1 2" key="1">
    <citation type="submission" date="2021-06" db="EMBL/GenBank/DDBJ databases">
        <authorList>
            <person name="Kallberg Y."/>
            <person name="Tangrot J."/>
            <person name="Rosling A."/>
        </authorList>
    </citation>
    <scope>NUCLEOTIDE SEQUENCE [LARGE SCALE GENOMIC DNA]</scope>
    <source>
        <strain evidence="1 2">120-4 pot B 10/14</strain>
    </source>
</reference>
<evidence type="ECO:0000313" key="2">
    <source>
        <dbReference type="Proteomes" id="UP000789901"/>
    </source>
</evidence>
<proteinExistence type="predicted"/>
<dbReference type="EMBL" id="CAJVQB010015622">
    <property type="protein sequence ID" value="CAG8775579.1"/>
    <property type="molecule type" value="Genomic_DNA"/>
</dbReference>
<dbReference type="InterPro" id="IPR012337">
    <property type="entry name" value="RNaseH-like_sf"/>
</dbReference>
<feature type="non-terminal residue" evidence="1">
    <location>
        <position position="1"/>
    </location>
</feature>
<keyword evidence="2" id="KW-1185">Reference proteome</keyword>
<dbReference type="InterPro" id="IPR036397">
    <property type="entry name" value="RNaseH_sf"/>
</dbReference>
<organism evidence="1 2">
    <name type="scientific">Gigaspora margarita</name>
    <dbReference type="NCBI Taxonomy" id="4874"/>
    <lineage>
        <taxon>Eukaryota</taxon>
        <taxon>Fungi</taxon>
        <taxon>Fungi incertae sedis</taxon>
        <taxon>Mucoromycota</taxon>
        <taxon>Glomeromycotina</taxon>
        <taxon>Glomeromycetes</taxon>
        <taxon>Diversisporales</taxon>
        <taxon>Gigasporaceae</taxon>
        <taxon>Gigaspora</taxon>
    </lineage>
</organism>
<evidence type="ECO:0000313" key="1">
    <source>
        <dbReference type="EMBL" id="CAG8775579.1"/>
    </source>
</evidence>
<protein>
    <submittedName>
        <fullName evidence="1">15496_t:CDS:1</fullName>
    </submittedName>
</protein>
<gene>
    <name evidence="1" type="ORF">GMARGA_LOCUS19037</name>
</gene>
<sequence length="131" mass="15654">LVKRYNRTLCEALAKLTKQEQEWDILISLVLYVYRTSKQATTKFTPFYLIYEKEACFSNFREENNIDKNIVDRLTIFIEELPICREKKIDNMGKDDTWDDGETLEFKSMYKILVISNNNIIFVMDIDKSHH</sequence>
<accession>A0ABN7VJF2</accession>
<comment type="caution">
    <text evidence="1">The sequence shown here is derived from an EMBL/GenBank/DDBJ whole genome shotgun (WGS) entry which is preliminary data.</text>
</comment>